<keyword evidence="2" id="KW-1185">Reference proteome</keyword>
<comment type="caution">
    <text evidence="1">The sequence shown here is derived from an EMBL/GenBank/DDBJ whole genome shotgun (WGS) entry which is preliminary data.</text>
</comment>
<dbReference type="EMBL" id="CAMPGE010001859">
    <property type="protein sequence ID" value="CAI2360661.1"/>
    <property type="molecule type" value="Genomic_DNA"/>
</dbReference>
<gene>
    <name evidence="1" type="ORF">ECRASSUSDP1_LOCUS1965</name>
</gene>
<proteinExistence type="predicted"/>
<organism evidence="1 2">
    <name type="scientific">Euplotes crassus</name>
    <dbReference type="NCBI Taxonomy" id="5936"/>
    <lineage>
        <taxon>Eukaryota</taxon>
        <taxon>Sar</taxon>
        <taxon>Alveolata</taxon>
        <taxon>Ciliophora</taxon>
        <taxon>Intramacronucleata</taxon>
        <taxon>Spirotrichea</taxon>
        <taxon>Hypotrichia</taxon>
        <taxon>Euplotida</taxon>
        <taxon>Euplotidae</taxon>
        <taxon>Moneuplotes</taxon>
    </lineage>
</organism>
<reference evidence="1" key="1">
    <citation type="submission" date="2023-07" db="EMBL/GenBank/DDBJ databases">
        <authorList>
            <consortium name="AG Swart"/>
            <person name="Singh M."/>
            <person name="Singh A."/>
            <person name="Seah K."/>
            <person name="Emmerich C."/>
        </authorList>
    </citation>
    <scope>NUCLEOTIDE SEQUENCE</scope>
    <source>
        <strain evidence="1">DP1</strain>
    </source>
</reference>
<evidence type="ECO:0000313" key="1">
    <source>
        <dbReference type="EMBL" id="CAI2360661.1"/>
    </source>
</evidence>
<protein>
    <submittedName>
        <fullName evidence="1">Uncharacterized protein</fullName>
    </submittedName>
</protein>
<sequence>MYEPEAIRRRKKREIDHEVVNQQRIVDNALVSKLRTLKVIIIKKGNFHKIYNYDVIIPKYHKAEEVSEINQNMNDALTRFEDLFNPPKKKKKYDEFEEILATFDKQSKNLSPLGYKNITTRDKEDDLKITQRLLKTSQLLNVENDNILKALIADICFKTMGKVKPKFLLRAQDGRKIKYLSEIKRDKYIFMTDAHTLNKTPDKMRELIQSYEKYIAIKRIKPFNLLDEFSYQYTTNINLKELREDSVMHSSFVDDSNKPLNITEKLLNPKMPSNTIEPMKSKSKLGTLEKTRDLIMMQNLQSTPHLSQLIYERNQKKYLTDLTPQHKFAETPFTHRRYKSSIEDLKVPYFKDKKIDMLKDMPAPKNTNNLLTRQNKVIKMAKHRSVIKDKSKRETEKMLKVIDTTMKRQKEMIVNNALTLNTVRGRDDDFEGQIEKTMNSIKNEKSQRVMSQPSFHCRPIKMPQSYIKKDLSITQNSRVFELTKKLRAKRAIEKKPIFSNTSVQRATLSQPSIDIRKTNSIINFLGKDETTDDITRFGSFKNDFEMADFKILNQTRSTILNRKARSKSSASKIYASASEDAEMLKYKILNDHFEKLRIGR</sequence>
<name>A0AAD1X7L3_EUPCR</name>
<dbReference type="AlphaFoldDB" id="A0AAD1X7L3"/>
<accession>A0AAD1X7L3</accession>
<dbReference type="Proteomes" id="UP001295684">
    <property type="component" value="Unassembled WGS sequence"/>
</dbReference>
<evidence type="ECO:0000313" key="2">
    <source>
        <dbReference type="Proteomes" id="UP001295684"/>
    </source>
</evidence>